<dbReference type="AlphaFoldDB" id="A0A0D6P8K3"/>
<evidence type="ECO:0000256" key="4">
    <source>
        <dbReference type="SAM" id="SignalP"/>
    </source>
</evidence>
<dbReference type="Gene3D" id="1.10.530.10">
    <property type="match status" value="1"/>
</dbReference>
<dbReference type="SUPFAM" id="SSF53955">
    <property type="entry name" value="Lysozyme-like"/>
    <property type="match status" value="1"/>
</dbReference>
<evidence type="ECO:0000313" key="6">
    <source>
        <dbReference type="EMBL" id="GAN77174.1"/>
    </source>
</evidence>
<feature type="region of interest" description="Disordered" evidence="3">
    <location>
        <begin position="273"/>
        <end position="292"/>
    </location>
</feature>
<dbReference type="CDD" id="cd00254">
    <property type="entry name" value="LT-like"/>
    <property type="match status" value="1"/>
</dbReference>
<keyword evidence="7" id="KW-1185">Reference proteome</keyword>
<sequence>MRRLRHMIGAVMLAGAALFACVAPAAPVHRAPPAATAPPGAALLQEAVRLEIGDGVPADPRRALSLLCRATLLGNERAATHLAAWLLDPDGEGYDPLLAKAWLRLSQRQAAHAPWHGLPPRCPSDPTSVLPATMAALPALIAGAAGAAGLDVALVKAVIQVESGFHPDAVSIRGAAGLMQLMPATAARLGVLDRFDLRENLRGGTTYLAALLDRYHGDLALALAAYNAGSGPVDECRCVPAIEETRAYVSRVLAVYGSPIYAGPAFAGPDYAGAQPPATLPGSPAGPVRPRP</sequence>
<dbReference type="PANTHER" id="PTHR37423:SF2">
    <property type="entry name" value="MEMBRANE-BOUND LYTIC MUREIN TRANSGLYCOSYLASE C"/>
    <property type="match status" value="1"/>
</dbReference>
<dbReference type="GO" id="GO:0016020">
    <property type="term" value="C:membrane"/>
    <property type="evidence" value="ECO:0007669"/>
    <property type="project" value="InterPro"/>
</dbReference>
<comment type="similarity">
    <text evidence="2">Belongs to the virb1 family.</text>
</comment>
<dbReference type="GO" id="GO:0000270">
    <property type="term" value="P:peptidoglycan metabolic process"/>
    <property type="evidence" value="ECO:0007669"/>
    <property type="project" value="InterPro"/>
</dbReference>
<feature type="signal peptide" evidence="4">
    <location>
        <begin position="1"/>
        <end position="25"/>
    </location>
</feature>
<dbReference type="InterPro" id="IPR023346">
    <property type="entry name" value="Lysozyme-like_dom_sf"/>
</dbReference>
<proteinExistence type="inferred from homology"/>
<evidence type="ECO:0000256" key="1">
    <source>
        <dbReference type="ARBA" id="ARBA00007734"/>
    </source>
</evidence>
<organism evidence="6 7">
    <name type="scientific">Acidisphaera rubrifaciens HS-AP3</name>
    <dbReference type="NCBI Taxonomy" id="1231350"/>
    <lineage>
        <taxon>Bacteria</taxon>
        <taxon>Pseudomonadati</taxon>
        <taxon>Pseudomonadota</taxon>
        <taxon>Alphaproteobacteria</taxon>
        <taxon>Acetobacterales</taxon>
        <taxon>Acetobacteraceae</taxon>
        <taxon>Acidisphaera</taxon>
    </lineage>
</organism>
<gene>
    <name evidence="6" type="ORF">Asru_0249_05</name>
</gene>
<dbReference type="RefSeq" id="WP_199445586.1">
    <property type="nucleotide sequence ID" value="NZ_BANB01000249.1"/>
</dbReference>
<keyword evidence="4" id="KW-0732">Signal</keyword>
<feature type="chain" id="PRO_5002309578" evidence="4">
    <location>
        <begin position="26"/>
        <end position="292"/>
    </location>
</feature>
<comment type="similarity">
    <text evidence="1">Belongs to the transglycosylase Slt family.</text>
</comment>
<dbReference type="PANTHER" id="PTHR37423">
    <property type="entry name" value="SOLUBLE LYTIC MUREIN TRANSGLYCOSYLASE-RELATED"/>
    <property type="match status" value="1"/>
</dbReference>
<dbReference type="InterPro" id="IPR011990">
    <property type="entry name" value="TPR-like_helical_dom_sf"/>
</dbReference>
<dbReference type="InterPro" id="IPR008258">
    <property type="entry name" value="Transglycosylase_SLT_dom_1"/>
</dbReference>
<feature type="domain" description="Transglycosylase SLT" evidence="5">
    <location>
        <begin position="141"/>
        <end position="234"/>
    </location>
</feature>
<dbReference type="EMBL" id="BANB01000249">
    <property type="protein sequence ID" value="GAN77174.1"/>
    <property type="molecule type" value="Genomic_DNA"/>
</dbReference>
<evidence type="ECO:0000259" key="5">
    <source>
        <dbReference type="Pfam" id="PF01464"/>
    </source>
</evidence>
<dbReference type="Proteomes" id="UP000032680">
    <property type="component" value="Unassembled WGS sequence"/>
</dbReference>
<name>A0A0D6P8K3_9PROT</name>
<dbReference type="PROSITE" id="PS51257">
    <property type="entry name" value="PROKAR_LIPOPROTEIN"/>
    <property type="match status" value="1"/>
</dbReference>
<protein>
    <submittedName>
        <fullName evidence="6">Lytic transglycosylase</fullName>
    </submittedName>
</protein>
<dbReference type="InterPro" id="IPR000189">
    <property type="entry name" value="Transglyc_AS"/>
</dbReference>
<evidence type="ECO:0000256" key="3">
    <source>
        <dbReference type="SAM" id="MobiDB-lite"/>
    </source>
</evidence>
<dbReference type="Pfam" id="PF01464">
    <property type="entry name" value="SLT"/>
    <property type="match status" value="1"/>
</dbReference>
<dbReference type="GO" id="GO:0008933">
    <property type="term" value="F:peptidoglycan lytic transglycosylase activity"/>
    <property type="evidence" value="ECO:0007669"/>
    <property type="project" value="InterPro"/>
</dbReference>
<evidence type="ECO:0000256" key="2">
    <source>
        <dbReference type="ARBA" id="ARBA00009387"/>
    </source>
</evidence>
<dbReference type="PROSITE" id="PS00922">
    <property type="entry name" value="TRANSGLYCOSYLASE"/>
    <property type="match status" value="1"/>
</dbReference>
<accession>A0A0D6P8K3</accession>
<comment type="caution">
    <text evidence="6">The sequence shown here is derived from an EMBL/GenBank/DDBJ whole genome shotgun (WGS) entry which is preliminary data.</text>
</comment>
<dbReference type="Gene3D" id="1.25.40.10">
    <property type="entry name" value="Tetratricopeptide repeat domain"/>
    <property type="match status" value="1"/>
</dbReference>
<evidence type="ECO:0000313" key="7">
    <source>
        <dbReference type="Proteomes" id="UP000032680"/>
    </source>
</evidence>
<reference evidence="6 7" key="1">
    <citation type="submission" date="2012-11" db="EMBL/GenBank/DDBJ databases">
        <title>Whole genome sequence of Acidisphaera rubrifaciens HS-AP3.</title>
        <authorList>
            <person name="Azuma Y."/>
            <person name="Higashiura N."/>
            <person name="Hirakawa H."/>
            <person name="Matsushita K."/>
        </authorList>
    </citation>
    <scope>NUCLEOTIDE SEQUENCE [LARGE SCALE GENOMIC DNA]</scope>
    <source>
        <strain evidence="6 7">HS-AP3</strain>
    </source>
</reference>